<keyword evidence="6" id="KW-1185">Reference proteome</keyword>
<evidence type="ECO:0000256" key="1">
    <source>
        <dbReference type="ARBA" id="ARBA00001964"/>
    </source>
</evidence>
<sequence length="267" mass="27602">MTAIDVPAAARFADVIRLRAVRMVAPHGFGYLGQALSSAELFATLYSGHYDPGRDSLVVSPGHYIITAFAAAPEAGLLDEDALTAYGFDDSALEAIGTERSPAVDLTGGSLGMGLSGAVGLALADRLQGRAGARVFALVSDGELEEGQVWEAAIFAAHNRLGSLTVLLDANDSQVDGPVSSITTLEPIAAKWESFGWAAFDVDGHDVAALDAALRAAIADPRPSAVIARTSTRHGLSVLPEGADGHFISLPAELAEAAVKELEARLA</sequence>
<comment type="similarity">
    <text evidence="2">Belongs to the transketolase family.</text>
</comment>
<dbReference type="InterPro" id="IPR029061">
    <property type="entry name" value="THDP-binding"/>
</dbReference>
<feature type="domain" description="Transketolase N-terminal" evidence="4">
    <location>
        <begin position="11"/>
        <end position="247"/>
    </location>
</feature>
<dbReference type="GO" id="GO:0000287">
    <property type="term" value="F:magnesium ion binding"/>
    <property type="evidence" value="ECO:0007669"/>
    <property type="project" value="UniProtKB-ARBA"/>
</dbReference>
<dbReference type="PANTHER" id="PTHR47514">
    <property type="entry name" value="TRANSKETOLASE N-TERMINAL SECTION-RELATED"/>
    <property type="match status" value="1"/>
</dbReference>
<dbReference type="Proteomes" id="UP000460272">
    <property type="component" value="Unassembled WGS sequence"/>
</dbReference>
<evidence type="ECO:0000256" key="2">
    <source>
        <dbReference type="ARBA" id="ARBA00007131"/>
    </source>
</evidence>
<dbReference type="EMBL" id="RPFW01000005">
    <property type="protein sequence ID" value="TVZ02623.1"/>
    <property type="molecule type" value="Genomic_DNA"/>
</dbReference>
<evidence type="ECO:0000313" key="5">
    <source>
        <dbReference type="EMBL" id="TVZ02623.1"/>
    </source>
</evidence>
<evidence type="ECO:0000256" key="3">
    <source>
        <dbReference type="ARBA" id="ARBA00023052"/>
    </source>
</evidence>
<reference evidence="5 6" key="1">
    <citation type="submission" date="2018-11" db="EMBL/GenBank/DDBJ databases">
        <title>Trebonia kvetii gen.nov., sp.nov., a novel acidophilic actinobacterium, and proposal of the new actinobacterial family Treboniaceae fam. nov.</title>
        <authorList>
            <person name="Rapoport D."/>
            <person name="Sagova-Mareckova M."/>
            <person name="Sedlacek I."/>
            <person name="Provaznik J."/>
            <person name="Kralova S."/>
            <person name="Pavlinic D."/>
            <person name="Benes V."/>
            <person name="Kopecky J."/>
        </authorList>
    </citation>
    <scope>NUCLEOTIDE SEQUENCE [LARGE SCALE GENOMIC DNA]</scope>
    <source>
        <strain evidence="5 6">15Tr583</strain>
    </source>
</reference>
<dbReference type="InterPro" id="IPR005474">
    <property type="entry name" value="Transketolase_N"/>
</dbReference>
<gene>
    <name evidence="5" type="ORF">EAS64_28030</name>
</gene>
<evidence type="ECO:0000313" key="6">
    <source>
        <dbReference type="Proteomes" id="UP000460272"/>
    </source>
</evidence>
<dbReference type="OrthoDB" id="9759664at2"/>
<accession>A0A6P2BZN2</accession>
<keyword evidence="3" id="KW-0786">Thiamine pyrophosphate</keyword>
<dbReference type="RefSeq" id="WP_145857812.1">
    <property type="nucleotide sequence ID" value="NZ_RPFW01000005.1"/>
</dbReference>
<organism evidence="5 6">
    <name type="scientific">Trebonia kvetii</name>
    <dbReference type="NCBI Taxonomy" id="2480626"/>
    <lineage>
        <taxon>Bacteria</taxon>
        <taxon>Bacillati</taxon>
        <taxon>Actinomycetota</taxon>
        <taxon>Actinomycetes</taxon>
        <taxon>Streptosporangiales</taxon>
        <taxon>Treboniaceae</taxon>
        <taxon>Trebonia</taxon>
    </lineage>
</organism>
<dbReference type="AlphaFoldDB" id="A0A6P2BZN2"/>
<dbReference type="Pfam" id="PF00456">
    <property type="entry name" value="Transketolase_N"/>
    <property type="match status" value="1"/>
</dbReference>
<proteinExistence type="inferred from homology"/>
<comment type="cofactor">
    <cofactor evidence="1">
        <name>thiamine diphosphate</name>
        <dbReference type="ChEBI" id="CHEBI:58937"/>
    </cofactor>
</comment>
<comment type="caution">
    <text evidence="5">The sequence shown here is derived from an EMBL/GenBank/DDBJ whole genome shotgun (WGS) entry which is preliminary data.</text>
</comment>
<dbReference type="SUPFAM" id="SSF52518">
    <property type="entry name" value="Thiamin diphosphate-binding fold (THDP-binding)"/>
    <property type="match status" value="1"/>
</dbReference>
<dbReference type="PANTHER" id="PTHR47514:SF1">
    <property type="entry name" value="TRANSKETOLASE N-TERMINAL SECTION-RELATED"/>
    <property type="match status" value="1"/>
</dbReference>
<dbReference type="Gene3D" id="3.40.50.970">
    <property type="match status" value="1"/>
</dbReference>
<evidence type="ECO:0000259" key="4">
    <source>
        <dbReference type="Pfam" id="PF00456"/>
    </source>
</evidence>
<name>A0A6P2BZN2_9ACTN</name>
<protein>
    <submittedName>
        <fullName evidence="5">Transketolase</fullName>
    </submittedName>
</protein>